<evidence type="ECO:0000313" key="1">
    <source>
        <dbReference type="EMBL" id="KAJ7360674.1"/>
    </source>
</evidence>
<comment type="caution">
    <text evidence="1">The sequence shown here is derived from an EMBL/GenBank/DDBJ whole genome shotgun (WGS) entry which is preliminary data.</text>
</comment>
<proteinExistence type="predicted"/>
<reference evidence="1" key="1">
    <citation type="submission" date="2023-03" db="EMBL/GenBank/DDBJ databases">
        <title>Massive genome expansion in bonnet fungi (Mycena s.s.) driven by repeated elements and novel gene families across ecological guilds.</title>
        <authorList>
            <consortium name="Lawrence Berkeley National Laboratory"/>
            <person name="Harder C.B."/>
            <person name="Miyauchi S."/>
            <person name="Viragh M."/>
            <person name="Kuo A."/>
            <person name="Thoen E."/>
            <person name="Andreopoulos B."/>
            <person name="Lu D."/>
            <person name="Skrede I."/>
            <person name="Drula E."/>
            <person name="Henrissat B."/>
            <person name="Morin E."/>
            <person name="Kohler A."/>
            <person name="Barry K."/>
            <person name="LaButti K."/>
            <person name="Morin E."/>
            <person name="Salamov A."/>
            <person name="Lipzen A."/>
            <person name="Mereny Z."/>
            <person name="Hegedus B."/>
            <person name="Baldrian P."/>
            <person name="Stursova M."/>
            <person name="Weitz H."/>
            <person name="Taylor A."/>
            <person name="Grigoriev I.V."/>
            <person name="Nagy L.G."/>
            <person name="Martin F."/>
            <person name="Kauserud H."/>
        </authorList>
    </citation>
    <scope>NUCLEOTIDE SEQUENCE</scope>
    <source>
        <strain evidence="1">CBHHK002</strain>
    </source>
</reference>
<name>A0AAD7AKH5_9AGAR</name>
<organism evidence="1 2">
    <name type="scientific">Mycena albidolilacea</name>
    <dbReference type="NCBI Taxonomy" id="1033008"/>
    <lineage>
        <taxon>Eukaryota</taxon>
        <taxon>Fungi</taxon>
        <taxon>Dikarya</taxon>
        <taxon>Basidiomycota</taxon>
        <taxon>Agaricomycotina</taxon>
        <taxon>Agaricomycetes</taxon>
        <taxon>Agaricomycetidae</taxon>
        <taxon>Agaricales</taxon>
        <taxon>Marasmiineae</taxon>
        <taxon>Mycenaceae</taxon>
        <taxon>Mycena</taxon>
    </lineage>
</organism>
<evidence type="ECO:0000313" key="2">
    <source>
        <dbReference type="Proteomes" id="UP001218218"/>
    </source>
</evidence>
<dbReference type="Proteomes" id="UP001218218">
    <property type="component" value="Unassembled WGS sequence"/>
</dbReference>
<dbReference type="AlphaFoldDB" id="A0AAD7AKH5"/>
<protein>
    <submittedName>
        <fullName evidence="1">Uncharacterized protein</fullName>
    </submittedName>
</protein>
<gene>
    <name evidence="1" type="ORF">DFH08DRAFT_800120</name>
</gene>
<keyword evidence="2" id="KW-1185">Reference proteome</keyword>
<sequence>MSPKCENTRWDRGFYWSDVGVLESRWGASTRQCEHVEWKLNNGIATARIDGRFSTFPGSARERAYHRGPGSTYNTRILGCDIRSGSEAHYAIYLVEGYLTSRLDLTVSHLIPNMMSENGGETEKASCDTRVTIYYPGSKFSLVELCRSRDETPKLAIYDQPLMEINSDRTAAKTFDFVSCSL</sequence>
<accession>A0AAD7AKH5</accession>
<dbReference type="EMBL" id="JARIHO010000005">
    <property type="protein sequence ID" value="KAJ7360674.1"/>
    <property type="molecule type" value="Genomic_DNA"/>
</dbReference>